<reference evidence="1" key="1">
    <citation type="submission" date="2020-02" db="EMBL/GenBank/DDBJ databases">
        <authorList>
            <person name="Meier V. D."/>
        </authorList>
    </citation>
    <scope>NUCLEOTIDE SEQUENCE</scope>
    <source>
        <strain evidence="1">AVDCRST_MAG39</strain>
    </source>
</reference>
<dbReference type="AlphaFoldDB" id="A0A6J4SHT9"/>
<sequence>EHPEQRIYRRRVRAFDPARARQDYAAAARRMRRRSARRCRPLARRHRRLFCAGDAPGFGALSM</sequence>
<organism evidence="1">
    <name type="scientific">uncultured Sphingomonadaceae bacterium</name>
    <dbReference type="NCBI Taxonomy" id="169976"/>
    <lineage>
        <taxon>Bacteria</taxon>
        <taxon>Pseudomonadati</taxon>
        <taxon>Pseudomonadota</taxon>
        <taxon>Alphaproteobacteria</taxon>
        <taxon>Sphingomonadales</taxon>
        <taxon>Sphingomonadaceae</taxon>
        <taxon>environmental samples</taxon>
    </lineage>
</organism>
<evidence type="ECO:0000313" key="1">
    <source>
        <dbReference type="EMBL" id="CAA9496150.1"/>
    </source>
</evidence>
<proteinExistence type="predicted"/>
<protein>
    <submittedName>
        <fullName evidence="1">Uncharacterized protein</fullName>
    </submittedName>
</protein>
<feature type="non-terminal residue" evidence="1">
    <location>
        <position position="63"/>
    </location>
</feature>
<gene>
    <name evidence="1" type="ORF">AVDCRST_MAG39-1137</name>
</gene>
<dbReference type="EMBL" id="CADCVW010000043">
    <property type="protein sequence ID" value="CAA9496150.1"/>
    <property type="molecule type" value="Genomic_DNA"/>
</dbReference>
<feature type="non-terminal residue" evidence="1">
    <location>
        <position position="1"/>
    </location>
</feature>
<accession>A0A6J4SHT9</accession>
<name>A0A6J4SHT9_9SPHN</name>